<dbReference type="AlphaFoldDB" id="A0A1Q3BZZ0"/>
<dbReference type="Proteomes" id="UP000187406">
    <property type="component" value="Unassembled WGS sequence"/>
</dbReference>
<organism evidence="1 2">
    <name type="scientific">Cephalotus follicularis</name>
    <name type="common">Albany pitcher plant</name>
    <dbReference type="NCBI Taxonomy" id="3775"/>
    <lineage>
        <taxon>Eukaryota</taxon>
        <taxon>Viridiplantae</taxon>
        <taxon>Streptophyta</taxon>
        <taxon>Embryophyta</taxon>
        <taxon>Tracheophyta</taxon>
        <taxon>Spermatophyta</taxon>
        <taxon>Magnoliopsida</taxon>
        <taxon>eudicotyledons</taxon>
        <taxon>Gunneridae</taxon>
        <taxon>Pentapetalae</taxon>
        <taxon>rosids</taxon>
        <taxon>fabids</taxon>
        <taxon>Oxalidales</taxon>
        <taxon>Cephalotaceae</taxon>
        <taxon>Cephalotus</taxon>
    </lineage>
</organism>
<keyword evidence="2" id="KW-1185">Reference proteome</keyword>
<evidence type="ECO:0000313" key="2">
    <source>
        <dbReference type="Proteomes" id="UP000187406"/>
    </source>
</evidence>
<accession>A0A1Q3BZZ0</accession>
<name>A0A1Q3BZZ0_CEPFO</name>
<gene>
    <name evidence="1" type="ORF">CFOL_v3_16917</name>
</gene>
<dbReference type="InParanoid" id="A0A1Q3BZZ0"/>
<sequence length="27" mass="3072">MRDDIYLFKDVEDTGSNKMTHGKGRAS</sequence>
<proteinExistence type="predicted"/>
<comment type="caution">
    <text evidence="1">The sequence shown here is derived from an EMBL/GenBank/DDBJ whole genome shotgun (WGS) entry which is preliminary data.</text>
</comment>
<dbReference type="EMBL" id="BDDD01001108">
    <property type="protein sequence ID" value="GAV73431.1"/>
    <property type="molecule type" value="Genomic_DNA"/>
</dbReference>
<protein>
    <submittedName>
        <fullName evidence="1">Uncharacterized protein</fullName>
    </submittedName>
</protein>
<evidence type="ECO:0000313" key="1">
    <source>
        <dbReference type="EMBL" id="GAV73431.1"/>
    </source>
</evidence>
<reference evidence="2" key="1">
    <citation type="submission" date="2016-04" db="EMBL/GenBank/DDBJ databases">
        <title>Cephalotus genome sequencing.</title>
        <authorList>
            <person name="Fukushima K."/>
            <person name="Hasebe M."/>
            <person name="Fang X."/>
        </authorList>
    </citation>
    <scope>NUCLEOTIDE SEQUENCE [LARGE SCALE GENOMIC DNA]</scope>
    <source>
        <strain evidence="2">cv. St1</strain>
    </source>
</reference>